<feature type="domain" description="Major facilitator superfamily (MFS) profile" evidence="7">
    <location>
        <begin position="33"/>
        <end position="429"/>
    </location>
</feature>
<feature type="transmembrane region" description="Helical" evidence="6">
    <location>
        <begin position="401"/>
        <end position="420"/>
    </location>
</feature>
<dbReference type="OrthoDB" id="9763297at2"/>
<feature type="transmembrane region" description="Helical" evidence="6">
    <location>
        <begin position="284"/>
        <end position="303"/>
    </location>
</feature>
<feature type="transmembrane region" description="Helical" evidence="6">
    <location>
        <begin position="165"/>
        <end position="188"/>
    </location>
</feature>
<dbReference type="PROSITE" id="PS50850">
    <property type="entry name" value="MFS"/>
    <property type="match status" value="1"/>
</dbReference>
<keyword evidence="9" id="KW-1185">Reference proteome</keyword>
<keyword evidence="3 6" id="KW-0812">Transmembrane</keyword>
<dbReference type="CDD" id="cd06173">
    <property type="entry name" value="MFS_MefA_like"/>
    <property type="match status" value="1"/>
</dbReference>
<evidence type="ECO:0000256" key="4">
    <source>
        <dbReference type="ARBA" id="ARBA00022989"/>
    </source>
</evidence>
<evidence type="ECO:0000256" key="1">
    <source>
        <dbReference type="ARBA" id="ARBA00004651"/>
    </source>
</evidence>
<keyword evidence="4 6" id="KW-1133">Transmembrane helix</keyword>
<evidence type="ECO:0000256" key="6">
    <source>
        <dbReference type="SAM" id="Phobius"/>
    </source>
</evidence>
<proteinExistence type="predicted"/>
<evidence type="ECO:0000256" key="3">
    <source>
        <dbReference type="ARBA" id="ARBA00022692"/>
    </source>
</evidence>
<dbReference type="SUPFAM" id="SSF103473">
    <property type="entry name" value="MFS general substrate transporter"/>
    <property type="match status" value="1"/>
</dbReference>
<dbReference type="GO" id="GO:0005886">
    <property type="term" value="C:plasma membrane"/>
    <property type="evidence" value="ECO:0007669"/>
    <property type="project" value="UniProtKB-SubCell"/>
</dbReference>
<reference evidence="9" key="1">
    <citation type="submission" date="2015-10" db="EMBL/GenBank/DDBJ databases">
        <authorList>
            <person name="Luecker S."/>
            <person name="Luecker S."/>
        </authorList>
    </citation>
    <scope>NUCLEOTIDE SEQUENCE [LARGE SCALE GENOMIC DNA]</scope>
</reference>
<dbReference type="Pfam" id="PF07690">
    <property type="entry name" value="MFS_1"/>
    <property type="match status" value="1"/>
</dbReference>
<dbReference type="Gene3D" id="1.20.1250.20">
    <property type="entry name" value="MFS general substrate transporter like domains"/>
    <property type="match status" value="1"/>
</dbReference>
<evidence type="ECO:0000313" key="8">
    <source>
        <dbReference type="EMBL" id="CUS35236.1"/>
    </source>
</evidence>
<protein>
    <submittedName>
        <fullName evidence="8">Putative Permease, MFS family</fullName>
    </submittedName>
</protein>
<evidence type="ECO:0000256" key="5">
    <source>
        <dbReference type="ARBA" id="ARBA00023136"/>
    </source>
</evidence>
<dbReference type="InterPro" id="IPR020846">
    <property type="entry name" value="MFS_dom"/>
</dbReference>
<comment type="subcellular location">
    <subcellularLocation>
        <location evidence="1">Cell membrane</location>
        <topology evidence="1">Multi-pass membrane protein</topology>
    </subcellularLocation>
</comment>
<evidence type="ECO:0000313" key="9">
    <source>
        <dbReference type="Proteomes" id="UP000198736"/>
    </source>
</evidence>
<dbReference type="PANTHER" id="PTHR23513">
    <property type="entry name" value="INTEGRAL MEMBRANE EFFLUX PROTEIN-RELATED"/>
    <property type="match status" value="1"/>
</dbReference>
<dbReference type="RefSeq" id="WP_090896663.1">
    <property type="nucleotide sequence ID" value="NZ_CZPZ01000012.1"/>
</dbReference>
<dbReference type="Proteomes" id="UP000198736">
    <property type="component" value="Unassembled WGS sequence"/>
</dbReference>
<keyword evidence="2" id="KW-1003">Cell membrane</keyword>
<feature type="transmembrane region" description="Helical" evidence="6">
    <location>
        <begin position="126"/>
        <end position="153"/>
    </location>
</feature>
<keyword evidence="5 6" id="KW-0472">Membrane</keyword>
<dbReference type="GO" id="GO:0022857">
    <property type="term" value="F:transmembrane transporter activity"/>
    <property type="evidence" value="ECO:0007669"/>
    <property type="project" value="InterPro"/>
</dbReference>
<organism evidence="8 9">
    <name type="scientific">Candidatus Nitrospira nitrificans</name>
    <dbReference type="NCBI Taxonomy" id="1742973"/>
    <lineage>
        <taxon>Bacteria</taxon>
        <taxon>Pseudomonadati</taxon>
        <taxon>Nitrospirota</taxon>
        <taxon>Nitrospiria</taxon>
        <taxon>Nitrospirales</taxon>
        <taxon>Nitrospiraceae</taxon>
        <taxon>Nitrospira</taxon>
    </lineage>
</organism>
<feature type="transmembrane region" description="Helical" evidence="6">
    <location>
        <begin position="340"/>
        <end position="361"/>
    </location>
</feature>
<feature type="transmembrane region" description="Helical" evidence="6">
    <location>
        <begin position="247"/>
        <end position="272"/>
    </location>
</feature>
<dbReference type="InterPro" id="IPR011701">
    <property type="entry name" value="MFS"/>
</dbReference>
<name>A0A0S4LGV8_9BACT</name>
<dbReference type="InterPro" id="IPR036259">
    <property type="entry name" value="MFS_trans_sf"/>
</dbReference>
<dbReference type="STRING" id="1742973.COMA2_20160"/>
<gene>
    <name evidence="8" type="ORF">COMA2_20160</name>
</gene>
<feature type="transmembrane region" description="Helical" evidence="6">
    <location>
        <begin position="98"/>
        <end position="120"/>
    </location>
</feature>
<evidence type="ECO:0000259" key="7">
    <source>
        <dbReference type="PROSITE" id="PS50850"/>
    </source>
</evidence>
<evidence type="ECO:0000256" key="2">
    <source>
        <dbReference type="ARBA" id="ARBA00022475"/>
    </source>
</evidence>
<dbReference type="EMBL" id="CZPZ01000012">
    <property type="protein sequence ID" value="CUS35236.1"/>
    <property type="molecule type" value="Genomic_DNA"/>
</dbReference>
<sequence length="429" mass="45262">MQSRSGSLAGAPPAAEQANTRLVENRPLLLTRDFGLVWSGQLISQIGDGVSKLALLWFVYAVTGSPLKTSIIGLLQTIPPIVLGPLIGVYVDRLPKKVLLITSDVLRALLIGLIPCLIPVESFTVSVLYLLVLLHAIATAVFGPALTAAIPAFVPKTQFTAANALLQGTTSLGIIFGPALSGLGIAAYGSQEVLCLNAATYMISAACLMLVRFRNPVAAVPSPVARPTMLQDLVEGFRYSVMTQPRLLLLTGTAALYTFGTSAWTALLPVFARKLLGLGPVEVGYLWSALGLGLLVTSIGLLWVTDWMVKDRMRLIMGTSVLSGAALCAFTWTVDPYLAGFFMGLIGCGMGAFTPIAWGIIQEIVPRHMIGRVLGLYGTGAMTAAIGGISAFGWITEQQGPETGILGIALVFMLTGLVATRMSRVSANT</sequence>
<dbReference type="AlphaFoldDB" id="A0A0S4LGV8"/>
<accession>A0A0S4LGV8</accession>
<feature type="transmembrane region" description="Helical" evidence="6">
    <location>
        <begin position="373"/>
        <end position="395"/>
    </location>
</feature>
<dbReference type="PANTHER" id="PTHR23513:SF6">
    <property type="entry name" value="MAJOR FACILITATOR SUPERFAMILY ASSOCIATED DOMAIN-CONTAINING PROTEIN"/>
    <property type="match status" value="1"/>
</dbReference>
<feature type="transmembrane region" description="Helical" evidence="6">
    <location>
        <begin position="315"/>
        <end position="334"/>
    </location>
</feature>